<dbReference type="SUPFAM" id="SSF52172">
    <property type="entry name" value="CheY-like"/>
    <property type="match status" value="1"/>
</dbReference>
<dbReference type="PROSITE" id="PS50109">
    <property type="entry name" value="HIS_KIN"/>
    <property type="match status" value="1"/>
</dbReference>
<dbReference type="FunFam" id="3.30.565.10:FF:000010">
    <property type="entry name" value="Sensor histidine kinase RcsC"/>
    <property type="match status" value="1"/>
</dbReference>
<dbReference type="EC" id="2.7.13.3" evidence="3"/>
<feature type="modified residue" description="4-aspartylphosphate" evidence="12">
    <location>
        <position position="385"/>
    </location>
</feature>
<dbReference type="SMART" id="SM00448">
    <property type="entry name" value="REC"/>
    <property type="match status" value="1"/>
</dbReference>
<evidence type="ECO:0000313" key="17">
    <source>
        <dbReference type="Proteomes" id="UP000707206"/>
    </source>
</evidence>
<evidence type="ECO:0000256" key="3">
    <source>
        <dbReference type="ARBA" id="ARBA00012438"/>
    </source>
</evidence>
<dbReference type="Proteomes" id="UP000707206">
    <property type="component" value="Unassembled WGS sequence"/>
</dbReference>
<sequence length="596" mass="67753">MKPKDLLAQITHVESLLNEFSFDELSSDEAGQLKKSFESFKHHLQEKVLTQNGITSESLNNSSSPTGKRSHDKLQRDNQSEASLLVAHVSHEIRTPLNGIIGFTDLLKEDSLSTTQLELVNAIQSASYSLMEIINELLEYSKLSAGLETFESVHFNFYALTRDILYLCKTLIVEEKMNLEADIDTSIPEVLVGDPAKLSQVLLNLLGNAIKFAQKGEIRLRIVLKKQKDGQLLLEFLVSDQGIGIGEEELPYIFDSYRQVGENTSTKYGGTGLGLSIVKEIIVNQGGHITVASNLGEGTTFRFVLPYLVGDKSKLPQKALKKEYLTEGAKLLKGTGILVFEDNLLNQRLIEQRLKKWGCNIWITDNCQYGLHILEKQRIDLVLMDLRMPGMSGFDVTQRIRENENERLRQVPIVALTADFTIQDKEQSELHGINDYILKPYSPDELLLKLIKNKRNMEHIDNIEEMTLTTVPSQDKERESFDLEPILGDCMGDLSLLEELIRLYKQNAIEFIGAAKIHLEQRNFEELEFVLHKIKSGLAMMRTESLHTIVSEMHTSSKEDKDTKHMEFLYGCFLEEYPIVEKKIDDAFEKLKNNSR</sequence>
<feature type="compositionally biased region" description="Polar residues" evidence="13">
    <location>
        <begin position="51"/>
        <end position="67"/>
    </location>
</feature>
<dbReference type="CDD" id="cd17546">
    <property type="entry name" value="REC_hyHK_CKI1_RcsC-like"/>
    <property type="match status" value="1"/>
</dbReference>
<dbReference type="InterPro" id="IPR004358">
    <property type="entry name" value="Sig_transdc_His_kin-like_C"/>
</dbReference>
<evidence type="ECO:0000256" key="1">
    <source>
        <dbReference type="ARBA" id="ARBA00000085"/>
    </source>
</evidence>
<dbReference type="EMBL" id="VIKU02000003">
    <property type="protein sequence ID" value="NHF59848.1"/>
    <property type="molecule type" value="Genomic_DNA"/>
</dbReference>
<evidence type="ECO:0000256" key="2">
    <source>
        <dbReference type="ARBA" id="ARBA00004651"/>
    </source>
</evidence>
<keyword evidence="7" id="KW-0547">Nucleotide-binding</keyword>
<evidence type="ECO:0000256" key="7">
    <source>
        <dbReference type="ARBA" id="ARBA00022741"/>
    </source>
</evidence>
<dbReference type="RefSeq" id="WP_152574361.1">
    <property type="nucleotide sequence ID" value="NZ_VIKU02000003.1"/>
</dbReference>
<dbReference type="GO" id="GO:0000155">
    <property type="term" value="F:phosphorelay sensor kinase activity"/>
    <property type="evidence" value="ECO:0007669"/>
    <property type="project" value="InterPro"/>
</dbReference>
<feature type="domain" description="Histidine kinase" evidence="14">
    <location>
        <begin position="88"/>
        <end position="309"/>
    </location>
</feature>
<dbReference type="SUPFAM" id="SSF55874">
    <property type="entry name" value="ATPase domain of HSP90 chaperone/DNA topoisomerase II/histidine kinase"/>
    <property type="match status" value="1"/>
</dbReference>
<evidence type="ECO:0000256" key="13">
    <source>
        <dbReference type="SAM" id="MobiDB-lite"/>
    </source>
</evidence>
<dbReference type="SMART" id="SM00388">
    <property type="entry name" value="HisKA"/>
    <property type="match status" value="1"/>
</dbReference>
<feature type="region of interest" description="Disordered" evidence="13">
    <location>
        <begin position="51"/>
        <end position="75"/>
    </location>
</feature>
<keyword evidence="10" id="KW-0902">Two-component regulatory system</keyword>
<dbReference type="Pfam" id="PF02518">
    <property type="entry name" value="HATPase_c"/>
    <property type="match status" value="1"/>
</dbReference>
<dbReference type="CDD" id="cd00082">
    <property type="entry name" value="HisKA"/>
    <property type="match status" value="1"/>
</dbReference>
<protein>
    <recommendedName>
        <fullName evidence="3">histidine kinase</fullName>
        <ecNumber evidence="3">2.7.13.3</ecNumber>
    </recommendedName>
</protein>
<gene>
    <name evidence="16" type="ORF">FK220_010890</name>
</gene>
<comment type="caution">
    <text evidence="16">The sequence shown here is derived from an EMBL/GenBank/DDBJ whole genome shotgun (WGS) entry which is preliminary data.</text>
</comment>
<dbReference type="Gene3D" id="3.30.565.10">
    <property type="entry name" value="Histidine kinase-like ATPase, C-terminal domain"/>
    <property type="match status" value="1"/>
</dbReference>
<dbReference type="CDD" id="cd16922">
    <property type="entry name" value="HATPase_EvgS-ArcB-TorS-like"/>
    <property type="match status" value="1"/>
</dbReference>
<keyword evidence="5 12" id="KW-0597">Phosphoprotein</keyword>
<dbReference type="InterPro" id="IPR011006">
    <property type="entry name" value="CheY-like_superfamily"/>
</dbReference>
<dbReference type="AlphaFoldDB" id="A0A967AVI9"/>
<keyword evidence="6" id="KW-0812">Transmembrane</keyword>
<dbReference type="Pfam" id="PF00512">
    <property type="entry name" value="HisKA"/>
    <property type="match status" value="1"/>
</dbReference>
<evidence type="ECO:0000256" key="10">
    <source>
        <dbReference type="ARBA" id="ARBA00023012"/>
    </source>
</evidence>
<dbReference type="InterPro" id="IPR036641">
    <property type="entry name" value="HPT_dom_sf"/>
</dbReference>
<dbReference type="InterPro" id="IPR003594">
    <property type="entry name" value="HATPase_dom"/>
</dbReference>
<keyword evidence="4" id="KW-1003">Cell membrane</keyword>
<dbReference type="GO" id="GO:0005886">
    <property type="term" value="C:plasma membrane"/>
    <property type="evidence" value="ECO:0007669"/>
    <property type="project" value="UniProtKB-SubCell"/>
</dbReference>
<evidence type="ECO:0000256" key="12">
    <source>
        <dbReference type="PROSITE-ProRule" id="PRU00169"/>
    </source>
</evidence>
<keyword evidence="17" id="KW-1185">Reference proteome</keyword>
<evidence type="ECO:0000256" key="11">
    <source>
        <dbReference type="ARBA" id="ARBA00023136"/>
    </source>
</evidence>
<dbReference type="InterPro" id="IPR005467">
    <property type="entry name" value="His_kinase_dom"/>
</dbReference>
<dbReference type="PANTHER" id="PTHR45339:SF1">
    <property type="entry name" value="HYBRID SIGNAL TRANSDUCTION HISTIDINE KINASE J"/>
    <property type="match status" value="1"/>
</dbReference>
<dbReference type="SUPFAM" id="SSF47384">
    <property type="entry name" value="Homodimeric domain of signal transducing histidine kinase"/>
    <property type="match status" value="1"/>
</dbReference>
<dbReference type="InterPro" id="IPR036097">
    <property type="entry name" value="HisK_dim/P_sf"/>
</dbReference>
<dbReference type="PRINTS" id="PR00344">
    <property type="entry name" value="BCTRLSENSOR"/>
</dbReference>
<dbReference type="GO" id="GO:0005524">
    <property type="term" value="F:ATP binding"/>
    <property type="evidence" value="ECO:0007669"/>
    <property type="project" value="UniProtKB-KW"/>
</dbReference>
<comment type="subcellular location">
    <subcellularLocation>
        <location evidence="2">Cell membrane</location>
        <topology evidence="2">Multi-pass membrane protein</topology>
    </subcellularLocation>
</comment>
<dbReference type="SMART" id="SM00387">
    <property type="entry name" value="HATPase_c"/>
    <property type="match status" value="1"/>
</dbReference>
<name>A0A967AVI9_9FLAO</name>
<dbReference type="PANTHER" id="PTHR45339">
    <property type="entry name" value="HYBRID SIGNAL TRANSDUCTION HISTIDINE KINASE J"/>
    <property type="match status" value="1"/>
</dbReference>
<evidence type="ECO:0000256" key="8">
    <source>
        <dbReference type="ARBA" id="ARBA00022840"/>
    </source>
</evidence>
<evidence type="ECO:0000313" key="16">
    <source>
        <dbReference type="EMBL" id="NHF59848.1"/>
    </source>
</evidence>
<dbReference type="Gene3D" id="3.40.50.2300">
    <property type="match status" value="1"/>
</dbReference>
<dbReference type="InterPro" id="IPR036890">
    <property type="entry name" value="HATPase_C_sf"/>
</dbReference>
<keyword evidence="9" id="KW-1133">Transmembrane helix</keyword>
<evidence type="ECO:0000256" key="4">
    <source>
        <dbReference type="ARBA" id="ARBA00022475"/>
    </source>
</evidence>
<feature type="domain" description="Response regulatory" evidence="15">
    <location>
        <begin position="336"/>
        <end position="454"/>
    </location>
</feature>
<reference evidence="16" key="2">
    <citation type="submission" date="2020-03" db="EMBL/GenBank/DDBJ databases">
        <title>Flavobacteriaceae bacterium strain TP-CH-4, a member of the family Flavobacteriaceae isolated from a deep-sea seamount.</title>
        <authorList>
            <person name="Zhang D.-C."/>
        </authorList>
    </citation>
    <scope>NUCLEOTIDE SEQUENCE</scope>
    <source>
        <strain evidence="16">TP-CH-4</strain>
    </source>
</reference>
<dbReference type="Gene3D" id="1.10.287.130">
    <property type="match status" value="1"/>
</dbReference>
<comment type="catalytic activity">
    <reaction evidence="1">
        <text>ATP + protein L-histidine = ADP + protein N-phospho-L-histidine.</text>
        <dbReference type="EC" id="2.7.13.3"/>
    </reaction>
</comment>
<keyword evidence="11" id="KW-0472">Membrane</keyword>
<organism evidence="16 17">
    <name type="scientific">Pelagihabitans pacificus</name>
    <dbReference type="NCBI Taxonomy" id="2696054"/>
    <lineage>
        <taxon>Bacteria</taxon>
        <taxon>Pseudomonadati</taxon>
        <taxon>Bacteroidota</taxon>
        <taxon>Flavobacteriia</taxon>
        <taxon>Flavobacteriales</taxon>
        <taxon>Flavobacteriaceae</taxon>
        <taxon>Pelagihabitans</taxon>
    </lineage>
</organism>
<reference evidence="16" key="1">
    <citation type="submission" date="2019-07" db="EMBL/GenBank/DDBJ databases">
        <authorList>
            <person name="De-Chao Zhang Q."/>
        </authorList>
    </citation>
    <scope>NUCLEOTIDE SEQUENCE</scope>
    <source>
        <strain evidence="16">TP-CH-4</strain>
    </source>
</reference>
<accession>A0A967AVI9</accession>
<dbReference type="InterPro" id="IPR003661">
    <property type="entry name" value="HisK_dim/P_dom"/>
</dbReference>
<evidence type="ECO:0000256" key="6">
    <source>
        <dbReference type="ARBA" id="ARBA00022692"/>
    </source>
</evidence>
<dbReference type="Pfam" id="PF00072">
    <property type="entry name" value="Response_reg"/>
    <property type="match status" value="1"/>
</dbReference>
<dbReference type="PROSITE" id="PS50110">
    <property type="entry name" value="RESPONSE_REGULATORY"/>
    <property type="match status" value="1"/>
</dbReference>
<proteinExistence type="predicted"/>
<dbReference type="SUPFAM" id="SSF47226">
    <property type="entry name" value="Histidine-containing phosphotransfer domain, HPT domain"/>
    <property type="match status" value="1"/>
</dbReference>
<evidence type="ECO:0000259" key="14">
    <source>
        <dbReference type="PROSITE" id="PS50109"/>
    </source>
</evidence>
<evidence type="ECO:0000259" key="15">
    <source>
        <dbReference type="PROSITE" id="PS50110"/>
    </source>
</evidence>
<dbReference type="Gene3D" id="1.20.120.160">
    <property type="entry name" value="HPT domain"/>
    <property type="match status" value="1"/>
</dbReference>
<evidence type="ECO:0000256" key="9">
    <source>
        <dbReference type="ARBA" id="ARBA00022989"/>
    </source>
</evidence>
<evidence type="ECO:0000256" key="5">
    <source>
        <dbReference type="ARBA" id="ARBA00022553"/>
    </source>
</evidence>
<dbReference type="InterPro" id="IPR001789">
    <property type="entry name" value="Sig_transdc_resp-reg_receiver"/>
</dbReference>
<keyword evidence="8" id="KW-0067">ATP-binding</keyword>